<dbReference type="EMBL" id="BOMY01000050">
    <property type="protein sequence ID" value="GIF25134.1"/>
    <property type="molecule type" value="Genomic_DNA"/>
</dbReference>
<keyword evidence="2" id="KW-0732">Signal</keyword>
<keyword evidence="4" id="KW-1185">Reference proteome</keyword>
<evidence type="ECO:0000313" key="3">
    <source>
        <dbReference type="EMBL" id="GIF25134.1"/>
    </source>
</evidence>
<evidence type="ECO:0000256" key="1">
    <source>
        <dbReference type="SAM" id="Phobius"/>
    </source>
</evidence>
<dbReference type="Proteomes" id="UP000623608">
    <property type="component" value="Unassembled WGS sequence"/>
</dbReference>
<evidence type="ECO:0000313" key="4">
    <source>
        <dbReference type="Proteomes" id="UP000623608"/>
    </source>
</evidence>
<organism evidence="3 4">
    <name type="scientific">Paractinoplanes tereljensis</name>
    <dbReference type="NCBI Taxonomy" id="571912"/>
    <lineage>
        <taxon>Bacteria</taxon>
        <taxon>Bacillati</taxon>
        <taxon>Actinomycetota</taxon>
        <taxon>Actinomycetes</taxon>
        <taxon>Micromonosporales</taxon>
        <taxon>Micromonosporaceae</taxon>
        <taxon>Paractinoplanes</taxon>
    </lineage>
</organism>
<evidence type="ECO:0000256" key="2">
    <source>
        <dbReference type="SAM" id="SignalP"/>
    </source>
</evidence>
<evidence type="ECO:0008006" key="5">
    <source>
        <dbReference type="Google" id="ProtNLM"/>
    </source>
</evidence>
<feature type="chain" id="PRO_5037229471" description="DUF916 domain-containing protein" evidence="2">
    <location>
        <begin position="23"/>
        <end position="325"/>
    </location>
</feature>
<feature type="transmembrane region" description="Helical" evidence="1">
    <location>
        <begin position="289"/>
        <end position="313"/>
    </location>
</feature>
<keyword evidence="1" id="KW-0472">Membrane</keyword>
<accession>A0A919NTW4</accession>
<protein>
    <recommendedName>
        <fullName evidence="5">DUF916 domain-containing protein</fullName>
    </recommendedName>
</protein>
<name>A0A919NTW4_9ACTN</name>
<comment type="caution">
    <text evidence="3">The sequence shown here is derived from an EMBL/GenBank/DDBJ whole genome shotgun (WGS) entry which is preliminary data.</text>
</comment>
<dbReference type="AlphaFoldDB" id="A0A919NTW4"/>
<proteinExistence type="predicted"/>
<sequence>MRRTAALFGVLLALVPAVPAAADNSGGRATYGVRPTGKTAPDGRSTFAYAATPGGVFTDQVEISNPGTKPLTLKVYANDAFTPGTGGFDLLAAGKKSDDAGTWITVSRSSVQVPARGKVIVPFTLKVPATATPGDHSAGIVATLTSIGTDAKGNKVAVDQRVGSRVYLRISGTLEPRLTVEGLTAAYHPSRNPFSSGKTTLTYRVRNTGNVRLGAHQKVVVKTLWGTRKTANGVADVPEILPGDAVDMVAEVKGALPAIWLTGSVSADPLAQAGDEKLPLSSTTRDHGFWAVSWTLLAIVGGLLLLVGGGFGFRFWRRRRVTAGA</sequence>
<gene>
    <name evidence="3" type="ORF">Ate02nite_78640</name>
</gene>
<keyword evidence="1" id="KW-0812">Transmembrane</keyword>
<reference evidence="3" key="1">
    <citation type="submission" date="2021-01" db="EMBL/GenBank/DDBJ databases">
        <title>Whole genome shotgun sequence of Actinoplanes tereljensis NBRC 105297.</title>
        <authorList>
            <person name="Komaki H."/>
            <person name="Tamura T."/>
        </authorList>
    </citation>
    <scope>NUCLEOTIDE SEQUENCE</scope>
    <source>
        <strain evidence="3">NBRC 105297</strain>
    </source>
</reference>
<keyword evidence="1" id="KW-1133">Transmembrane helix</keyword>
<dbReference type="RefSeq" id="WP_203812952.1">
    <property type="nucleotide sequence ID" value="NZ_BOMY01000050.1"/>
</dbReference>
<feature type="signal peptide" evidence="2">
    <location>
        <begin position="1"/>
        <end position="22"/>
    </location>
</feature>